<feature type="transmembrane region" description="Helical" evidence="1">
    <location>
        <begin position="258"/>
        <end position="279"/>
    </location>
</feature>
<keyword evidence="1" id="KW-1133">Transmembrane helix</keyword>
<dbReference type="Pfam" id="PF06724">
    <property type="entry name" value="DUF1206"/>
    <property type="match status" value="3"/>
</dbReference>
<protein>
    <submittedName>
        <fullName evidence="3">DUF1206 domain-containing protein</fullName>
    </submittedName>
</protein>
<feature type="transmembrane region" description="Helical" evidence="1">
    <location>
        <begin position="217"/>
        <end position="238"/>
    </location>
</feature>
<organism evidence="3 4">
    <name type="scientific">Archangium lansingense</name>
    <dbReference type="NCBI Taxonomy" id="2995310"/>
    <lineage>
        <taxon>Bacteria</taxon>
        <taxon>Pseudomonadati</taxon>
        <taxon>Myxococcota</taxon>
        <taxon>Myxococcia</taxon>
        <taxon>Myxococcales</taxon>
        <taxon>Cystobacterineae</taxon>
        <taxon>Archangiaceae</taxon>
        <taxon>Archangium</taxon>
    </lineage>
</organism>
<feature type="transmembrane region" description="Helical" evidence="1">
    <location>
        <begin position="119"/>
        <end position="139"/>
    </location>
</feature>
<evidence type="ECO:0000313" key="3">
    <source>
        <dbReference type="EMBL" id="MCY1082210.1"/>
    </source>
</evidence>
<dbReference type="Proteomes" id="UP001207654">
    <property type="component" value="Unassembled WGS sequence"/>
</dbReference>
<evidence type="ECO:0000313" key="4">
    <source>
        <dbReference type="Proteomes" id="UP001207654"/>
    </source>
</evidence>
<feature type="transmembrane region" description="Helical" evidence="1">
    <location>
        <begin position="76"/>
        <end position="98"/>
    </location>
</feature>
<evidence type="ECO:0000259" key="2">
    <source>
        <dbReference type="Pfam" id="PF06724"/>
    </source>
</evidence>
<sequence length="289" mass="30751">MGNGLGRKASELKHQGDRLGAKAMHNPWTERLARLGYLAKGVVYAVIGVLALQVAFGSGGRTTDTKGALATLARGSWSKALLAVVAVGLVGYVLWRVVQAWMDPDGKGTDAKGLFLRGFYLVSAAIHAFLALAAFRLVLGTGGTGASGDQSAQSWTARLMSQPFGQALVAVVGLVIAGMGFWQVYKAWKEKFRKKLRLDELRPQQAEWAVRISKLGILARGLVFVLIGGFLVQAALTANPRRARGLDGALETLAAQSHGTVLLALTAAGLVAYAVYMAVEARYRRFLGA</sequence>
<reference evidence="3 4" key="1">
    <citation type="submission" date="2022-11" db="EMBL/GenBank/DDBJ databases">
        <title>Minimal conservation of predation-associated metabolite biosynthetic gene clusters underscores biosynthetic potential of Myxococcota including descriptions for ten novel species: Archangium lansinium sp. nov., Myxococcus landrumus sp. nov., Nannocystis bai.</title>
        <authorList>
            <person name="Ahearne A."/>
            <person name="Stevens C."/>
            <person name="Phillips K."/>
        </authorList>
    </citation>
    <scope>NUCLEOTIDE SEQUENCE [LARGE SCALE GENOMIC DNA]</scope>
    <source>
        <strain evidence="3 4">MIWBW</strain>
    </source>
</reference>
<dbReference type="RefSeq" id="WP_267540786.1">
    <property type="nucleotide sequence ID" value="NZ_JAPNKA010000001.1"/>
</dbReference>
<proteinExistence type="predicted"/>
<dbReference type="InterPro" id="IPR009597">
    <property type="entry name" value="DUF1206"/>
</dbReference>
<feature type="transmembrane region" description="Helical" evidence="1">
    <location>
        <begin position="37"/>
        <end position="56"/>
    </location>
</feature>
<comment type="caution">
    <text evidence="3">The sequence shown here is derived from an EMBL/GenBank/DDBJ whole genome shotgun (WGS) entry which is preliminary data.</text>
</comment>
<keyword evidence="1" id="KW-0472">Membrane</keyword>
<dbReference type="EMBL" id="JAPNKA010000001">
    <property type="protein sequence ID" value="MCY1082210.1"/>
    <property type="molecule type" value="Genomic_DNA"/>
</dbReference>
<gene>
    <name evidence="3" type="ORF">OV287_47980</name>
</gene>
<accession>A0ABT4AKP3</accession>
<evidence type="ECO:0000256" key="1">
    <source>
        <dbReference type="SAM" id="Phobius"/>
    </source>
</evidence>
<keyword evidence="1" id="KW-0812">Transmembrane</keyword>
<feature type="transmembrane region" description="Helical" evidence="1">
    <location>
        <begin position="164"/>
        <end position="185"/>
    </location>
</feature>
<name>A0ABT4AKP3_9BACT</name>
<feature type="domain" description="DUF1206" evidence="2">
    <location>
        <begin position="120"/>
        <end position="189"/>
    </location>
</feature>
<feature type="domain" description="DUF1206" evidence="2">
    <location>
        <begin position="215"/>
        <end position="284"/>
    </location>
</feature>
<keyword evidence="4" id="KW-1185">Reference proteome</keyword>
<feature type="domain" description="DUF1206" evidence="2">
    <location>
        <begin position="35"/>
        <end position="102"/>
    </location>
</feature>